<evidence type="ECO:0008006" key="4">
    <source>
        <dbReference type="Google" id="ProtNLM"/>
    </source>
</evidence>
<evidence type="ECO:0000256" key="1">
    <source>
        <dbReference type="SAM" id="MobiDB-lite"/>
    </source>
</evidence>
<organism evidence="2 3">
    <name type="scientific">Setomelanomma holmii</name>
    <dbReference type="NCBI Taxonomy" id="210430"/>
    <lineage>
        <taxon>Eukaryota</taxon>
        <taxon>Fungi</taxon>
        <taxon>Dikarya</taxon>
        <taxon>Ascomycota</taxon>
        <taxon>Pezizomycotina</taxon>
        <taxon>Dothideomycetes</taxon>
        <taxon>Pleosporomycetidae</taxon>
        <taxon>Pleosporales</taxon>
        <taxon>Pleosporineae</taxon>
        <taxon>Phaeosphaeriaceae</taxon>
        <taxon>Setomelanomma</taxon>
    </lineage>
</organism>
<dbReference type="Proteomes" id="UP000799777">
    <property type="component" value="Unassembled WGS sequence"/>
</dbReference>
<protein>
    <recommendedName>
        <fullName evidence="4">HTH CENPB-type domain-containing protein</fullName>
    </recommendedName>
</protein>
<comment type="caution">
    <text evidence="2">The sequence shown here is derived from an EMBL/GenBank/DDBJ whole genome shotgun (WGS) entry which is preliminary data.</text>
</comment>
<proteinExistence type="predicted"/>
<dbReference type="EMBL" id="ML978200">
    <property type="protein sequence ID" value="KAF2029491.1"/>
    <property type="molecule type" value="Genomic_DNA"/>
</dbReference>
<feature type="compositionally biased region" description="Basic and acidic residues" evidence="1">
    <location>
        <begin position="285"/>
        <end position="325"/>
    </location>
</feature>
<accession>A0A9P4LJR4</accession>
<feature type="region of interest" description="Disordered" evidence="1">
    <location>
        <begin position="284"/>
        <end position="333"/>
    </location>
</feature>
<sequence>MTRKFGEEIAHEHIGDGWVTRFVERNDDHLITRWTTGIDAVRHQADFEAKYDLHFDLLYQMIKEYNVEPAHMYNMDEKGFAIRVIGKQKRIFSKRMWESGEVTQLLQDGSREWITVLAGVCADRSTLPPGLIYASQNCSIRSNWVGDIEAGKHKVLVTSTPSGWTNNDQKVQSVIGQAMREGEERIAHKVAQSVHHLQVSNELLRGANDRLQEALKIKKKHKKKGRVLDLQQREEYHGGAVLWSPRKLRESEFRERVKQQEEEQEKLQKAEIGELKAQAALIKKKQAEQNRTEREAAKVVREKEKERVAAERAEIKRKKQEEREAATAQKSLQ</sequence>
<reference evidence="2" key="1">
    <citation type="journal article" date="2020" name="Stud. Mycol.">
        <title>101 Dothideomycetes genomes: a test case for predicting lifestyles and emergence of pathogens.</title>
        <authorList>
            <person name="Haridas S."/>
            <person name="Albert R."/>
            <person name="Binder M."/>
            <person name="Bloem J."/>
            <person name="Labutti K."/>
            <person name="Salamov A."/>
            <person name="Andreopoulos B."/>
            <person name="Baker S."/>
            <person name="Barry K."/>
            <person name="Bills G."/>
            <person name="Bluhm B."/>
            <person name="Cannon C."/>
            <person name="Castanera R."/>
            <person name="Culley D."/>
            <person name="Daum C."/>
            <person name="Ezra D."/>
            <person name="Gonzalez J."/>
            <person name="Henrissat B."/>
            <person name="Kuo A."/>
            <person name="Liang C."/>
            <person name="Lipzen A."/>
            <person name="Lutzoni F."/>
            <person name="Magnuson J."/>
            <person name="Mondo S."/>
            <person name="Nolan M."/>
            <person name="Ohm R."/>
            <person name="Pangilinan J."/>
            <person name="Park H.-J."/>
            <person name="Ramirez L."/>
            <person name="Alfaro M."/>
            <person name="Sun H."/>
            <person name="Tritt A."/>
            <person name="Yoshinaga Y."/>
            <person name="Zwiers L.-H."/>
            <person name="Turgeon B."/>
            <person name="Goodwin S."/>
            <person name="Spatafora J."/>
            <person name="Crous P."/>
            <person name="Grigoriev I."/>
        </authorList>
    </citation>
    <scope>NUCLEOTIDE SEQUENCE</scope>
    <source>
        <strain evidence="2">CBS 110217</strain>
    </source>
</reference>
<dbReference type="OrthoDB" id="3938460at2759"/>
<evidence type="ECO:0000313" key="3">
    <source>
        <dbReference type="Proteomes" id="UP000799777"/>
    </source>
</evidence>
<keyword evidence="3" id="KW-1185">Reference proteome</keyword>
<name>A0A9P4LJR4_9PLEO</name>
<evidence type="ECO:0000313" key="2">
    <source>
        <dbReference type="EMBL" id="KAF2029491.1"/>
    </source>
</evidence>
<gene>
    <name evidence="2" type="ORF">EK21DRAFT_112864</name>
</gene>
<dbReference type="AlphaFoldDB" id="A0A9P4LJR4"/>